<accession>A0A5E4QAV2</accession>
<dbReference type="Pfam" id="PF01344">
    <property type="entry name" value="Kelch_1"/>
    <property type="match status" value="1"/>
</dbReference>
<feature type="non-terminal residue" evidence="2">
    <location>
        <position position="95"/>
    </location>
</feature>
<dbReference type="SUPFAM" id="SSF117281">
    <property type="entry name" value="Kelch motif"/>
    <property type="match status" value="1"/>
</dbReference>
<proteinExistence type="predicted"/>
<protein>
    <submittedName>
        <fullName evidence="2">Uncharacterized protein</fullName>
    </submittedName>
</protein>
<dbReference type="PANTHER" id="PTHR46375:SF3">
    <property type="entry name" value="KELCH REPEAT AND BTB DOMAIN-CONTAINING PROTEIN 13"/>
    <property type="match status" value="1"/>
</dbReference>
<feature type="non-terminal residue" evidence="2">
    <location>
        <position position="1"/>
    </location>
</feature>
<keyword evidence="1" id="KW-0880">Kelch repeat</keyword>
<reference evidence="2 3" key="1">
    <citation type="submission" date="2017-07" db="EMBL/GenBank/DDBJ databases">
        <authorList>
            <person name="Talla V."/>
            <person name="Backstrom N."/>
        </authorList>
    </citation>
    <scope>NUCLEOTIDE SEQUENCE [LARGE SCALE GENOMIC DNA]</scope>
</reference>
<evidence type="ECO:0000313" key="2">
    <source>
        <dbReference type="EMBL" id="VVC94374.1"/>
    </source>
</evidence>
<evidence type="ECO:0000256" key="1">
    <source>
        <dbReference type="ARBA" id="ARBA00022441"/>
    </source>
</evidence>
<sequence>FDPVSNSWESVGELPEPRHHHSVAFLRGRVFLVGGADPREDDLRGKSVVVSTVWSYEPVTRSWFSESGLAIPRKNFGLVVHKMALYAIGGQDKKG</sequence>
<dbReference type="InterPro" id="IPR052392">
    <property type="entry name" value="Kelch-BTB_domain-containing"/>
</dbReference>
<dbReference type="InterPro" id="IPR015915">
    <property type="entry name" value="Kelch-typ_b-propeller"/>
</dbReference>
<evidence type="ECO:0000313" key="3">
    <source>
        <dbReference type="Proteomes" id="UP000324832"/>
    </source>
</evidence>
<name>A0A5E4QAV2_9NEOP</name>
<dbReference type="EMBL" id="FZQP02001979">
    <property type="protein sequence ID" value="VVC94374.1"/>
    <property type="molecule type" value="Genomic_DNA"/>
</dbReference>
<gene>
    <name evidence="2" type="ORF">LSINAPIS_LOCUS6344</name>
</gene>
<dbReference type="AlphaFoldDB" id="A0A5E4QAV2"/>
<dbReference type="SMART" id="SM00612">
    <property type="entry name" value="Kelch"/>
    <property type="match status" value="1"/>
</dbReference>
<dbReference type="Proteomes" id="UP000324832">
    <property type="component" value="Unassembled WGS sequence"/>
</dbReference>
<keyword evidence="3" id="KW-1185">Reference proteome</keyword>
<dbReference type="InterPro" id="IPR006652">
    <property type="entry name" value="Kelch_1"/>
</dbReference>
<dbReference type="PANTHER" id="PTHR46375">
    <property type="entry name" value="KELCH REPEAT AND BTB DOMAIN-CONTAINING PROTEIN 13-RELATED"/>
    <property type="match status" value="1"/>
</dbReference>
<organism evidence="2 3">
    <name type="scientific">Leptidea sinapis</name>
    <dbReference type="NCBI Taxonomy" id="189913"/>
    <lineage>
        <taxon>Eukaryota</taxon>
        <taxon>Metazoa</taxon>
        <taxon>Ecdysozoa</taxon>
        <taxon>Arthropoda</taxon>
        <taxon>Hexapoda</taxon>
        <taxon>Insecta</taxon>
        <taxon>Pterygota</taxon>
        <taxon>Neoptera</taxon>
        <taxon>Endopterygota</taxon>
        <taxon>Lepidoptera</taxon>
        <taxon>Glossata</taxon>
        <taxon>Ditrysia</taxon>
        <taxon>Papilionoidea</taxon>
        <taxon>Pieridae</taxon>
        <taxon>Dismorphiinae</taxon>
        <taxon>Leptidea</taxon>
    </lineage>
</organism>
<dbReference type="Gene3D" id="2.120.10.80">
    <property type="entry name" value="Kelch-type beta propeller"/>
    <property type="match status" value="1"/>
</dbReference>